<gene>
    <name evidence="2" type="ORF">Ga0080574_TMP4509</name>
</gene>
<dbReference type="PANTHER" id="PTHR48207:SF3">
    <property type="entry name" value="SUCCINATE--HYDROXYMETHYLGLUTARATE COA-TRANSFERASE"/>
    <property type="match status" value="1"/>
</dbReference>
<dbReference type="PANTHER" id="PTHR48207">
    <property type="entry name" value="SUCCINATE--HYDROXYMETHYLGLUTARATE COA-TRANSFERASE"/>
    <property type="match status" value="1"/>
</dbReference>
<evidence type="ECO:0000256" key="1">
    <source>
        <dbReference type="ARBA" id="ARBA00022679"/>
    </source>
</evidence>
<dbReference type="RefSeq" id="WP_076704990.1">
    <property type="nucleotide sequence ID" value="NZ_CP015093.1"/>
</dbReference>
<proteinExistence type="predicted"/>
<dbReference type="STRING" id="1250539.Ga0080574_TMP4509"/>
<accession>A0A1P8UZM6</accession>
<dbReference type="InterPro" id="IPR050483">
    <property type="entry name" value="CoA-transferase_III_domain"/>
</dbReference>
<organism evidence="2 3">
    <name type="scientific">Salipiger abyssi</name>
    <dbReference type="NCBI Taxonomy" id="1250539"/>
    <lineage>
        <taxon>Bacteria</taxon>
        <taxon>Pseudomonadati</taxon>
        <taxon>Pseudomonadota</taxon>
        <taxon>Alphaproteobacteria</taxon>
        <taxon>Rhodobacterales</taxon>
        <taxon>Roseobacteraceae</taxon>
        <taxon>Salipiger</taxon>
    </lineage>
</organism>
<dbReference type="SUPFAM" id="SSF89796">
    <property type="entry name" value="CoA-transferase family III (CaiB/BaiF)"/>
    <property type="match status" value="1"/>
</dbReference>
<dbReference type="InterPro" id="IPR044855">
    <property type="entry name" value="CoA-Trfase_III_dom3_sf"/>
</dbReference>
<dbReference type="InterPro" id="IPR023606">
    <property type="entry name" value="CoA-Trfase_III_dom_1_sf"/>
</dbReference>
<name>A0A1P8UZM6_9RHOB</name>
<dbReference type="Gene3D" id="3.30.1540.10">
    <property type="entry name" value="formyl-coa transferase, domain 3"/>
    <property type="match status" value="1"/>
</dbReference>
<dbReference type="EC" id="2.8.3.19" evidence="2"/>
<dbReference type="EMBL" id="CP015093">
    <property type="protein sequence ID" value="APZ54843.1"/>
    <property type="molecule type" value="Genomic_DNA"/>
</dbReference>
<evidence type="ECO:0000313" key="3">
    <source>
        <dbReference type="Proteomes" id="UP000187059"/>
    </source>
</evidence>
<evidence type="ECO:0000313" key="2">
    <source>
        <dbReference type="EMBL" id="APZ54843.1"/>
    </source>
</evidence>
<reference evidence="2 3" key="1">
    <citation type="submission" date="2016-04" db="EMBL/GenBank/DDBJ databases">
        <title>Deep-sea bacteria in the southern Pacific.</title>
        <authorList>
            <person name="Tang K."/>
        </authorList>
    </citation>
    <scope>NUCLEOTIDE SEQUENCE [LARGE SCALE GENOMIC DNA]</scope>
    <source>
        <strain evidence="2 3">JLT2014</strain>
    </source>
</reference>
<sequence length="380" mass="40568">MSLPLAGVTIVDFSRILSGPYATMILADLGAVVIKVERPGRGDGARALPPLKDGKSGFFAAINRGKRSIALDLEAEADRSLLDRLLDRADVLVENFRPGVMARHGLDWEALRPRLPRLIYASVSGYGQTGPDAKRPAYDAVVQARGGLMGLTGTADAPARAGSSVGDLAGGMFLVQGILAALYDREKTGRGRRVDIGLLDAQLALMEQAVPQTALGPAPQASGTRHPALAPCEAVAASDGPFMLAAGTDAQFERLCLALQLPLAEDPRFADNAARLAHVRLLKRLIEAATLEHPRSHWLSRLTAAGVPCAPIQSMEQVMKDPQLLSRNMIVDVLDRYGRASFKAAGNPIKMSEMEDRPARPAAPELDGNRADILRWLGAD</sequence>
<keyword evidence="1 2" id="KW-0808">Transferase</keyword>
<dbReference type="Proteomes" id="UP000187059">
    <property type="component" value="Chromosome"/>
</dbReference>
<dbReference type="Gene3D" id="3.40.50.10540">
    <property type="entry name" value="Crotonobetainyl-coa:carnitine coa-transferase, domain 1"/>
    <property type="match status" value="1"/>
</dbReference>
<dbReference type="OrthoDB" id="7208981at2"/>
<dbReference type="InterPro" id="IPR003673">
    <property type="entry name" value="CoA-Trfase_fam_III"/>
</dbReference>
<dbReference type="Pfam" id="PF02515">
    <property type="entry name" value="CoA_transf_3"/>
    <property type="match status" value="1"/>
</dbReference>
<dbReference type="GO" id="GO:0008410">
    <property type="term" value="F:CoA-transferase activity"/>
    <property type="evidence" value="ECO:0007669"/>
    <property type="project" value="TreeGrafter"/>
</dbReference>
<protein>
    <submittedName>
        <fullName evidence="2">CoA:oxalate CoA-transferase</fullName>
        <ecNumber evidence="2">2.8.3.19</ecNumber>
    </submittedName>
</protein>
<dbReference type="AlphaFoldDB" id="A0A1P8UZM6"/>
<keyword evidence="3" id="KW-1185">Reference proteome</keyword>
<dbReference type="KEGG" id="paby:Ga0080574_TMP4509"/>